<feature type="transmembrane region" description="Helical" evidence="6">
    <location>
        <begin position="116"/>
        <end position="138"/>
    </location>
</feature>
<dbReference type="Proteomes" id="UP000243525">
    <property type="component" value="Unassembled WGS sequence"/>
</dbReference>
<dbReference type="Pfam" id="PF13440">
    <property type="entry name" value="Polysacc_synt_3"/>
    <property type="match status" value="1"/>
</dbReference>
<dbReference type="EMBL" id="QAAD01000007">
    <property type="protein sequence ID" value="PTN08831.1"/>
    <property type="molecule type" value="Genomic_DNA"/>
</dbReference>
<feature type="transmembrane region" description="Helical" evidence="6">
    <location>
        <begin position="174"/>
        <end position="193"/>
    </location>
</feature>
<evidence type="ECO:0000256" key="6">
    <source>
        <dbReference type="SAM" id="Phobius"/>
    </source>
</evidence>
<sequence length="433" mass="48298">MKLKLTTITAMQLNQLMRYGSMILIGVVMAKSTLGIGAIGLYEQFLFIAGSVSFFWLNGLLRGLLPLYEDDNQVGIGFFNAFLLLTVLSVFAGALVFSVGGIWFPGLVGGNGSSQLWMLACFLFFSGPASLTENYFLVRKRTSWLIAYGIFSAALMLVAVLLPVFFHFGIDGCIRGLVGWALVRYVVLWLFVLRGLPFRFSWAYQKEHIRLSYPLVLSALLSGSAQYVDGFIIRSRYDEQVFAVFRFGARELPLVSLLANAFSNAILPAFAGGGPVDRSLTRIRKESSKMANYLFPLSAVLLLTSHLFFPLFFNAGFSESATVFNIYLLLIISRLLFPQTILIGLKQTDLIWRASLFELLLNACLSLLLVRFWGISGVAWATVVAYLAEKIGLSYAVKAKLGISWSSYQNLTRQLIYSLLLLLVFYLVECIIY</sequence>
<keyword evidence="8" id="KW-1185">Reference proteome</keyword>
<evidence type="ECO:0000256" key="3">
    <source>
        <dbReference type="ARBA" id="ARBA00022692"/>
    </source>
</evidence>
<evidence type="ECO:0000313" key="7">
    <source>
        <dbReference type="EMBL" id="PTN08831.1"/>
    </source>
</evidence>
<feature type="transmembrane region" description="Helical" evidence="6">
    <location>
        <begin position="213"/>
        <end position="233"/>
    </location>
</feature>
<dbReference type="InterPro" id="IPR050833">
    <property type="entry name" value="Poly_Biosynth_Transport"/>
</dbReference>
<gene>
    <name evidence="7" type="ORF">C8N47_107193</name>
</gene>
<dbReference type="RefSeq" id="WP_107822216.1">
    <property type="nucleotide sequence ID" value="NZ_OY782574.1"/>
</dbReference>
<keyword evidence="3 6" id="KW-0812">Transmembrane</keyword>
<keyword evidence="2" id="KW-1003">Cell membrane</keyword>
<protein>
    <submittedName>
        <fullName evidence="7">O-antigen/teichoic acid export membrane protein</fullName>
    </submittedName>
</protein>
<evidence type="ECO:0000256" key="4">
    <source>
        <dbReference type="ARBA" id="ARBA00022989"/>
    </source>
</evidence>
<feature type="transmembrane region" description="Helical" evidence="6">
    <location>
        <begin position="293"/>
        <end position="312"/>
    </location>
</feature>
<name>A0A2T5C2F1_9BACT</name>
<dbReference type="AlphaFoldDB" id="A0A2T5C2F1"/>
<feature type="transmembrane region" description="Helical" evidence="6">
    <location>
        <begin position="415"/>
        <end position="432"/>
    </location>
</feature>
<feature type="transmembrane region" description="Helical" evidence="6">
    <location>
        <begin position="145"/>
        <end position="168"/>
    </location>
</feature>
<feature type="transmembrane region" description="Helical" evidence="6">
    <location>
        <begin position="45"/>
        <end position="65"/>
    </location>
</feature>
<evidence type="ECO:0000313" key="8">
    <source>
        <dbReference type="Proteomes" id="UP000243525"/>
    </source>
</evidence>
<feature type="transmembrane region" description="Helical" evidence="6">
    <location>
        <begin position="21"/>
        <end position="39"/>
    </location>
</feature>
<evidence type="ECO:0000256" key="1">
    <source>
        <dbReference type="ARBA" id="ARBA00004651"/>
    </source>
</evidence>
<dbReference type="OrthoDB" id="1123219at2"/>
<dbReference type="GO" id="GO:0005886">
    <property type="term" value="C:plasma membrane"/>
    <property type="evidence" value="ECO:0007669"/>
    <property type="project" value="UniProtKB-SubCell"/>
</dbReference>
<dbReference type="PANTHER" id="PTHR30250">
    <property type="entry name" value="PST FAMILY PREDICTED COLANIC ACID TRANSPORTER"/>
    <property type="match status" value="1"/>
</dbReference>
<evidence type="ECO:0000256" key="2">
    <source>
        <dbReference type="ARBA" id="ARBA00022475"/>
    </source>
</evidence>
<reference evidence="7 8" key="1">
    <citation type="submission" date="2018-04" db="EMBL/GenBank/DDBJ databases">
        <title>Genomic Encyclopedia of Archaeal and Bacterial Type Strains, Phase II (KMG-II): from individual species to whole genera.</title>
        <authorList>
            <person name="Goeker M."/>
        </authorList>
    </citation>
    <scope>NUCLEOTIDE SEQUENCE [LARGE SCALE GENOMIC DNA]</scope>
    <source>
        <strain evidence="7 8">DSM 28823</strain>
    </source>
</reference>
<comment type="caution">
    <text evidence="7">The sequence shown here is derived from an EMBL/GenBank/DDBJ whole genome shotgun (WGS) entry which is preliminary data.</text>
</comment>
<feature type="transmembrane region" description="Helical" evidence="6">
    <location>
        <begin position="357"/>
        <end position="388"/>
    </location>
</feature>
<proteinExistence type="predicted"/>
<feature type="transmembrane region" description="Helical" evidence="6">
    <location>
        <begin position="324"/>
        <end position="345"/>
    </location>
</feature>
<dbReference type="PANTHER" id="PTHR30250:SF11">
    <property type="entry name" value="O-ANTIGEN TRANSPORTER-RELATED"/>
    <property type="match status" value="1"/>
</dbReference>
<keyword evidence="4 6" id="KW-1133">Transmembrane helix</keyword>
<feature type="transmembrane region" description="Helical" evidence="6">
    <location>
        <begin position="77"/>
        <end position="104"/>
    </location>
</feature>
<keyword evidence="5 6" id="KW-0472">Membrane</keyword>
<evidence type="ECO:0000256" key="5">
    <source>
        <dbReference type="ARBA" id="ARBA00023136"/>
    </source>
</evidence>
<comment type="subcellular location">
    <subcellularLocation>
        <location evidence="1">Cell membrane</location>
        <topology evidence="1">Multi-pass membrane protein</topology>
    </subcellularLocation>
</comment>
<accession>A0A2T5C2F1</accession>
<feature type="transmembrane region" description="Helical" evidence="6">
    <location>
        <begin position="253"/>
        <end position="272"/>
    </location>
</feature>
<organism evidence="7 8">
    <name type="scientific">Mangrovibacterium marinum</name>
    <dbReference type="NCBI Taxonomy" id="1639118"/>
    <lineage>
        <taxon>Bacteria</taxon>
        <taxon>Pseudomonadati</taxon>
        <taxon>Bacteroidota</taxon>
        <taxon>Bacteroidia</taxon>
        <taxon>Marinilabiliales</taxon>
        <taxon>Prolixibacteraceae</taxon>
        <taxon>Mangrovibacterium</taxon>
    </lineage>
</organism>